<evidence type="ECO:0000256" key="1">
    <source>
        <dbReference type="SAM" id="MobiDB-lite"/>
    </source>
</evidence>
<evidence type="ECO:0000313" key="3">
    <source>
        <dbReference type="EMBL" id="CEP08227.1"/>
    </source>
</evidence>
<organism evidence="3 4">
    <name type="scientific">Parasitella parasitica</name>
    <dbReference type="NCBI Taxonomy" id="35722"/>
    <lineage>
        <taxon>Eukaryota</taxon>
        <taxon>Fungi</taxon>
        <taxon>Fungi incertae sedis</taxon>
        <taxon>Mucoromycota</taxon>
        <taxon>Mucoromycotina</taxon>
        <taxon>Mucoromycetes</taxon>
        <taxon>Mucorales</taxon>
        <taxon>Mucorineae</taxon>
        <taxon>Mucoraceae</taxon>
        <taxon>Parasitella</taxon>
    </lineage>
</organism>
<feature type="compositionally biased region" description="Acidic residues" evidence="1">
    <location>
        <begin position="74"/>
        <end position="83"/>
    </location>
</feature>
<evidence type="ECO:0000259" key="2">
    <source>
        <dbReference type="Pfam" id="PF14816"/>
    </source>
</evidence>
<gene>
    <name evidence="3" type="primary">PARPA_01536.1 scaffold 1359</name>
</gene>
<dbReference type="AlphaFoldDB" id="A0A0B7MSZ5"/>
<dbReference type="EMBL" id="LN719426">
    <property type="protein sequence ID" value="CEP08227.1"/>
    <property type="molecule type" value="Genomic_DNA"/>
</dbReference>
<accession>A0A0B7MSZ5</accession>
<sequence>MSLNLPKRSRRLRRRDEDDEQVKNVTKEANIQYDDVQTIIDKQRQRREMEKELDRMSLALKNDMYESASKDTEMMTEDYDENEAGSSDESVANDTYKSTFDDDFMLDSALPSDDETEEDFLKEAAKVYLEEDEEMKASIIQAITTSNSKEVVESTENWHQAFFRPGSKNIRQPRLISQEEGIGEKEIYLSELSATASARAYLLQLGSMKDWHNSGWKCPSYIYQWLFEVVALELDMNTAKNALSTLFTLWSLPGNRVDTQLPHICKQRHIEISTFKGILLAYDALPTALAESVLVDPDDQDTQIHAKNAENYDGEQARHLPVSQMGWMAKALGFSIRLWSKAYTAYEIRYAVRLLTQMSLDDVGYLVLQEIQIAIDNCLAGMKGAIWETELKTIASDICDIVTSTRRQIHILDCIKMINERSHYFRRIIAITCLERCLEREVPGSVEYISTDQSLIRQIHQIFMHKDGFFMKQDDMDDFEECFVRLTMLDAAISVNDDEIRRDAKPVMEIADELHKIGLSIGGTV</sequence>
<proteinExistence type="predicted"/>
<protein>
    <recommendedName>
        <fullName evidence="2">Coiled-coil SMC6 And NSE5 INteracting (CANIN) domain-containing protein</fullName>
    </recommendedName>
</protein>
<keyword evidence="4" id="KW-1185">Reference proteome</keyword>
<name>A0A0B7MSZ5_9FUNG</name>
<dbReference type="OrthoDB" id="245989at2759"/>
<feature type="region of interest" description="Disordered" evidence="1">
    <location>
        <begin position="68"/>
        <end position="93"/>
    </location>
</feature>
<feature type="region of interest" description="Disordered" evidence="1">
    <location>
        <begin position="1"/>
        <end position="28"/>
    </location>
</feature>
<dbReference type="Proteomes" id="UP000054107">
    <property type="component" value="Unassembled WGS sequence"/>
</dbReference>
<evidence type="ECO:0000313" key="4">
    <source>
        <dbReference type="Proteomes" id="UP000054107"/>
    </source>
</evidence>
<dbReference type="InterPro" id="IPR044276">
    <property type="entry name" value="CANIN_dom"/>
</dbReference>
<reference evidence="3 4" key="1">
    <citation type="submission" date="2014-09" db="EMBL/GenBank/DDBJ databases">
        <authorList>
            <person name="Ellenberger Sabrina"/>
        </authorList>
    </citation>
    <scope>NUCLEOTIDE SEQUENCE [LARGE SCALE GENOMIC DNA]</scope>
    <source>
        <strain evidence="3 4">CBS 412.66</strain>
    </source>
</reference>
<feature type="compositionally biased region" description="Polar residues" evidence="1">
    <location>
        <begin position="84"/>
        <end position="93"/>
    </location>
</feature>
<feature type="domain" description="Coiled-coil SMC6 And NSE5 INteracting (CANIN)" evidence="2">
    <location>
        <begin position="192"/>
        <end position="440"/>
    </location>
</feature>
<dbReference type="Pfam" id="PF14816">
    <property type="entry name" value="CANIN"/>
    <property type="match status" value="1"/>
</dbReference>